<evidence type="ECO:0000256" key="2">
    <source>
        <dbReference type="ARBA" id="ARBA00022670"/>
    </source>
</evidence>
<proteinExistence type="inferred from homology"/>
<evidence type="ECO:0000256" key="5">
    <source>
        <dbReference type="ARBA" id="ARBA00022833"/>
    </source>
</evidence>
<feature type="non-terminal residue" evidence="7">
    <location>
        <position position="1"/>
    </location>
</feature>
<evidence type="ECO:0000259" key="6">
    <source>
        <dbReference type="Pfam" id="PF07687"/>
    </source>
</evidence>
<sequence>DEGGAITTGMVPGVKGKSAMVAVHEKSRHMYRCVASRSVKGHGGLNPSSDSAISRLTAFIQEVEKSHIYRSSFAPEVKETFVAHAPYMSFPYNMLFGNLGVFGPVVKPIMQRIPQAKAMLSTSISFTTIFGGTHEDPQIQAKEAETTMFLRCVREDDLLAGLEKIKAID</sequence>
<dbReference type="PANTHER" id="PTHR45962">
    <property type="entry name" value="N-FATTY-ACYL-AMINO ACID SYNTHASE/HYDROLASE PM20D1"/>
    <property type="match status" value="1"/>
</dbReference>
<dbReference type="Pfam" id="PF07687">
    <property type="entry name" value="M20_dimer"/>
    <property type="match status" value="1"/>
</dbReference>
<gene>
    <name evidence="7" type="ORF">EVA_16427</name>
</gene>
<evidence type="ECO:0000256" key="1">
    <source>
        <dbReference type="ARBA" id="ARBA00006247"/>
    </source>
</evidence>
<comment type="similarity">
    <text evidence="1">Belongs to the peptidase M20A family.</text>
</comment>
<dbReference type="EMBL" id="AMCI01005791">
    <property type="protein sequence ID" value="EJW95465.1"/>
    <property type="molecule type" value="Genomic_DNA"/>
</dbReference>
<dbReference type="AlphaFoldDB" id="J9C6J7"/>
<evidence type="ECO:0000256" key="4">
    <source>
        <dbReference type="ARBA" id="ARBA00022801"/>
    </source>
</evidence>
<keyword evidence="5" id="KW-0862">Zinc</keyword>
<dbReference type="PANTHER" id="PTHR45962:SF1">
    <property type="entry name" value="N-FATTY-ACYL-AMINO ACID SYNTHASE_HYDROLASE PM20D1"/>
    <property type="match status" value="1"/>
</dbReference>
<keyword evidence="3" id="KW-0479">Metal-binding</keyword>
<organism evidence="7">
    <name type="scientific">gut metagenome</name>
    <dbReference type="NCBI Taxonomy" id="749906"/>
    <lineage>
        <taxon>unclassified sequences</taxon>
        <taxon>metagenomes</taxon>
        <taxon>organismal metagenomes</taxon>
    </lineage>
</organism>
<keyword evidence="2" id="KW-0645">Protease</keyword>
<feature type="domain" description="Peptidase M20 dimerisation" evidence="6">
    <location>
        <begin position="37"/>
        <end position="167"/>
    </location>
</feature>
<dbReference type="GO" id="GO:0046872">
    <property type="term" value="F:metal ion binding"/>
    <property type="evidence" value="ECO:0007669"/>
    <property type="project" value="UniProtKB-KW"/>
</dbReference>
<dbReference type="InterPro" id="IPR011650">
    <property type="entry name" value="Peptidase_M20_dimer"/>
</dbReference>
<accession>J9C6J7</accession>
<keyword evidence="4" id="KW-0378">Hydrolase</keyword>
<keyword evidence="7" id="KW-0121">Carboxypeptidase</keyword>
<dbReference type="InterPro" id="IPR047177">
    <property type="entry name" value="Pept_M20A"/>
</dbReference>
<name>J9C6J7_9ZZZZ</name>
<evidence type="ECO:0000313" key="7">
    <source>
        <dbReference type="EMBL" id="EJW95465.1"/>
    </source>
</evidence>
<reference evidence="7" key="1">
    <citation type="journal article" date="2012" name="PLoS ONE">
        <title>Gene sets for utilization of primary and secondary nutrition supplies in the distal gut of endangered iberian lynx.</title>
        <authorList>
            <person name="Alcaide M."/>
            <person name="Messina E."/>
            <person name="Richter M."/>
            <person name="Bargiela R."/>
            <person name="Peplies J."/>
            <person name="Huws S.A."/>
            <person name="Newbold C.J."/>
            <person name="Golyshin P.N."/>
            <person name="Simon M.A."/>
            <person name="Lopez G."/>
            <person name="Yakimov M.M."/>
            <person name="Ferrer M."/>
        </authorList>
    </citation>
    <scope>NUCLEOTIDE SEQUENCE</scope>
</reference>
<comment type="caution">
    <text evidence="7">The sequence shown here is derived from an EMBL/GenBank/DDBJ whole genome shotgun (WGS) entry which is preliminary data.</text>
</comment>
<evidence type="ECO:0000256" key="3">
    <source>
        <dbReference type="ARBA" id="ARBA00022723"/>
    </source>
</evidence>
<dbReference type="GO" id="GO:0004180">
    <property type="term" value="F:carboxypeptidase activity"/>
    <property type="evidence" value="ECO:0007669"/>
    <property type="project" value="UniProtKB-KW"/>
</dbReference>
<dbReference type="GO" id="GO:0006508">
    <property type="term" value="P:proteolysis"/>
    <property type="evidence" value="ECO:0007669"/>
    <property type="project" value="UniProtKB-KW"/>
</dbReference>
<protein>
    <submittedName>
        <fullName evidence="7">Carboxypeptidase PM20D1</fullName>
    </submittedName>
</protein>